<keyword evidence="1 3" id="KW-0853">WD repeat</keyword>
<dbReference type="EMBL" id="JAHRHY010000015">
    <property type="protein sequence ID" value="KAG9063948.1"/>
    <property type="molecule type" value="Genomic_DNA"/>
</dbReference>
<dbReference type="AlphaFoldDB" id="A0A9P7XNY4"/>
<feature type="repeat" description="WD" evidence="3">
    <location>
        <begin position="332"/>
        <end position="373"/>
    </location>
</feature>
<dbReference type="Gene3D" id="2.130.10.10">
    <property type="entry name" value="YVTN repeat-like/Quinoprotein amine dehydrogenase"/>
    <property type="match status" value="4"/>
</dbReference>
<dbReference type="InterPro" id="IPR001646">
    <property type="entry name" value="5peptide_repeat"/>
</dbReference>
<sequence length="621" mass="68089">MRPRKARLDFNQQLLSVVNLSKTDAAVTTTTGATNAITILVKAGFNFNGADLQGIKVPGADLSEGQFDSTLFRGADLVGVNLTRSWLRQADLRNAKMEDVRFGELPNLETGRWVEACVYSPDGKIFGVAQRGGGLIMYDTSTWNMLCQVENVRDAFCVVFSHNSRDIVYGCNDHTLGVWDCINGEKVFHVKGHTEEVTSVACSPCGTQIASASNDYTVRIWNSQTGESVFVLKGHTHKARSVKYSPDGRHLVSGSWDGTIRFWDPETGEPGVVVTPPLGGVYSLAYSPDGHNFVCDIAFSPDGRQIASGRNGGKVRLWDVETCLSIVEGLVLKGHKQAVVKIALSPCGRWIASFSRDETIRLWDLHDTDQQYILADLDEGNYSGIGDMMFSPSGHQLVVVCATGHVVLFVADTQELVQCRKLVWKEAFQKVAYSPNCQQLALGTSRTIKLWDFVSEEPSAMLDGHNGMIVSMAYTPCGQWIASSSVDNTVRVWKRQPEDVEAEVAMESWLCVASILEFFNTVQDIAWNPIVPMEFVTGCQDGSVRVWRVLSYGEGEGEGEDEKGVVVKMQWGTNLGLLCASGLIMKDVGGLSAENKKLLVQRGAIDDYVTLGEGGRLDVEE</sequence>
<name>A0A9P7XNY4_9FUNG</name>
<evidence type="ECO:0000313" key="4">
    <source>
        <dbReference type="EMBL" id="KAG9063948.1"/>
    </source>
</evidence>
<dbReference type="Pfam" id="PF00805">
    <property type="entry name" value="Pentapeptide"/>
    <property type="match status" value="1"/>
</dbReference>
<evidence type="ECO:0000256" key="1">
    <source>
        <dbReference type="ARBA" id="ARBA00022574"/>
    </source>
</evidence>
<dbReference type="Proteomes" id="UP000707451">
    <property type="component" value="Unassembled WGS sequence"/>
</dbReference>
<keyword evidence="2" id="KW-0677">Repeat</keyword>
<organism evidence="4 5">
    <name type="scientific">Linnemannia hyalina</name>
    <dbReference type="NCBI Taxonomy" id="64524"/>
    <lineage>
        <taxon>Eukaryota</taxon>
        <taxon>Fungi</taxon>
        <taxon>Fungi incertae sedis</taxon>
        <taxon>Mucoromycota</taxon>
        <taxon>Mortierellomycotina</taxon>
        <taxon>Mortierellomycetes</taxon>
        <taxon>Mortierellales</taxon>
        <taxon>Mortierellaceae</taxon>
        <taxon>Linnemannia</taxon>
    </lineage>
</organism>
<keyword evidence="5" id="KW-1185">Reference proteome</keyword>
<dbReference type="InterPro" id="IPR036322">
    <property type="entry name" value="WD40_repeat_dom_sf"/>
</dbReference>
<feature type="repeat" description="WD" evidence="3">
    <location>
        <begin position="462"/>
        <end position="494"/>
    </location>
</feature>
<dbReference type="PROSITE" id="PS50082">
    <property type="entry name" value="WD_REPEATS_2"/>
    <property type="match status" value="5"/>
</dbReference>
<dbReference type="InterPro" id="IPR001680">
    <property type="entry name" value="WD40_rpt"/>
</dbReference>
<dbReference type="SUPFAM" id="SSF50978">
    <property type="entry name" value="WD40 repeat-like"/>
    <property type="match status" value="2"/>
</dbReference>
<reference evidence="4" key="1">
    <citation type="submission" date="2021-06" db="EMBL/GenBank/DDBJ databases">
        <title>Genome Sequence of Mortierella hyaline Strain SCG-10, a Cold-Adapted, Nitrate-Reducing Fungus Isolated from Soil in Minnesota, USA.</title>
        <authorList>
            <person name="Aldossari N."/>
        </authorList>
    </citation>
    <scope>NUCLEOTIDE SEQUENCE</scope>
    <source>
        <strain evidence="4">SCG-10</strain>
    </source>
</reference>
<dbReference type="PROSITE" id="PS00678">
    <property type="entry name" value="WD_REPEATS_1"/>
    <property type="match status" value="1"/>
</dbReference>
<dbReference type="InterPro" id="IPR019775">
    <property type="entry name" value="WD40_repeat_CS"/>
</dbReference>
<dbReference type="InterPro" id="IPR015943">
    <property type="entry name" value="WD40/YVTN_repeat-like_dom_sf"/>
</dbReference>
<accession>A0A9P7XNY4</accession>
<proteinExistence type="predicted"/>
<dbReference type="SMART" id="SM00320">
    <property type="entry name" value="WD40"/>
    <property type="match status" value="10"/>
</dbReference>
<dbReference type="Gene3D" id="2.160.20.80">
    <property type="entry name" value="E3 ubiquitin-protein ligase SopA"/>
    <property type="match status" value="1"/>
</dbReference>
<dbReference type="OrthoDB" id="2396974at2759"/>
<feature type="repeat" description="WD" evidence="3">
    <location>
        <begin position="190"/>
        <end position="231"/>
    </location>
</feature>
<protein>
    <submittedName>
        <fullName evidence="4">TOR complex subunit lst8</fullName>
    </submittedName>
</protein>
<comment type="caution">
    <text evidence="4">The sequence shown here is derived from an EMBL/GenBank/DDBJ whole genome shotgun (WGS) entry which is preliminary data.</text>
</comment>
<dbReference type="InterPro" id="IPR020472">
    <property type="entry name" value="WD40_PAC1"/>
</dbReference>
<dbReference type="SUPFAM" id="SSF141571">
    <property type="entry name" value="Pentapeptide repeat-like"/>
    <property type="match status" value="1"/>
</dbReference>
<dbReference type="PANTHER" id="PTHR44019">
    <property type="entry name" value="WD REPEAT-CONTAINING PROTEIN 55"/>
    <property type="match status" value="1"/>
</dbReference>
<gene>
    <name evidence="4" type="primary">LST8_2</name>
    <name evidence="4" type="ORF">KI688_004062</name>
</gene>
<evidence type="ECO:0000313" key="5">
    <source>
        <dbReference type="Proteomes" id="UP000707451"/>
    </source>
</evidence>
<dbReference type="PANTHER" id="PTHR44019:SF8">
    <property type="entry name" value="POC1 CENTRIOLAR PROTEIN HOMOLOG"/>
    <property type="match status" value="1"/>
</dbReference>
<evidence type="ECO:0000256" key="2">
    <source>
        <dbReference type="ARBA" id="ARBA00022737"/>
    </source>
</evidence>
<dbReference type="CDD" id="cd00200">
    <property type="entry name" value="WD40"/>
    <property type="match status" value="1"/>
</dbReference>
<evidence type="ECO:0000256" key="3">
    <source>
        <dbReference type="PROSITE-ProRule" id="PRU00221"/>
    </source>
</evidence>
<dbReference type="InterPro" id="IPR050505">
    <property type="entry name" value="WDR55/POC1"/>
</dbReference>
<dbReference type="PROSITE" id="PS50294">
    <property type="entry name" value="WD_REPEATS_REGION"/>
    <property type="match status" value="4"/>
</dbReference>
<dbReference type="PRINTS" id="PR00320">
    <property type="entry name" value="GPROTEINBRPT"/>
</dbReference>
<feature type="repeat" description="WD" evidence="3">
    <location>
        <begin position="294"/>
        <end position="322"/>
    </location>
</feature>
<dbReference type="Pfam" id="PF00400">
    <property type="entry name" value="WD40"/>
    <property type="match status" value="6"/>
</dbReference>
<feature type="repeat" description="WD" evidence="3">
    <location>
        <begin position="232"/>
        <end position="273"/>
    </location>
</feature>